<reference evidence="2 11" key="5">
    <citation type="submission" date="2017-04" db="EMBL/GenBank/DDBJ databases">
        <title>The Characteristic of a Fine Plant Growth-Promoting Rhizobacteria Bacillus mycoides Gnyt1 and its Whole Genome Sequencing Analysis.</title>
        <authorList>
            <person name="Li J.H."/>
            <person name="Yao T."/>
        </authorList>
    </citation>
    <scope>NUCLEOTIDE SEQUENCE [LARGE SCALE GENOMIC DNA]</scope>
    <source>
        <strain evidence="2 11">Gnyt1</strain>
    </source>
</reference>
<dbReference type="AlphaFoldDB" id="A0A084J3K8"/>
<name>A0A084J3K8_BACMY</name>
<proteinExistence type="predicted"/>
<reference evidence="3 9" key="1">
    <citation type="submission" date="2012-04" db="EMBL/GenBank/DDBJ databases">
        <title>The Genome Sequence of Bacillus cereus VD078.</title>
        <authorList>
            <consortium name="The Broad Institute Genome Sequencing Platform"/>
            <consortium name="The Broad Institute Genome Sequencing Center for Infectious Disease"/>
            <person name="Feldgarden M."/>
            <person name="Van der Auwera G.A."/>
            <person name="Mahillon J."/>
            <person name="Duprez V."/>
            <person name="Timmery S."/>
            <person name="Mattelet C."/>
            <person name="Dierick K."/>
            <person name="Sun M."/>
            <person name="Yu Z."/>
            <person name="Zhu L."/>
            <person name="Hu X."/>
            <person name="Shank E.B."/>
            <person name="Swiecicka I."/>
            <person name="Hansen B.M."/>
            <person name="Andrup L."/>
            <person name="Young S.K."/>
            <person name="Zeng Q."/>
            <person name="Gargeya S."/>
            <person name="Fitzgerald M."/>
            <person name="Haas B."/>
            <person name="Abouelleil A."/>
            <person name="Alvarado L."/>
            <person name="Arachchi H.M."/>
            <person name="Berlin A."/>
            <person name="Chapman S.B."/>
            <person name="Goldberg J."/>
            <person name="Griggs A."/>
            <person name="Gujja S."/>
            <person name="Hansen M."/>
            <person name="Howarth C."/>
            <person name="Imamovic A."/>
            <person name="Larimer J."/>
            <person name="McCowen C."/>
            <person name="Montmayeur A."/>
            <person name="Murphy C."/>
            <person name="Neiman D."/>
            <person name="Pearson M."/>
            <person name="Priest M."/>
            <person name="Roberts A."/>
            <person name="Saif S."/>
            <person name="Shea T."/>
            <person name="Sisk P."/>
            <person name="Sykes S."/>
            <person name="Wortman J."/>
            <person name="Nusbaum C."/>
            <person name="Birren B."/>
        </authorList>
    </citation>
    <scope>NUCLEOTIDE SEQUENCE [LARGE SCALE GENOMIC DNA]</scope>
    <source>
        <strain evidence="3 9">VD078</strain>
    </source>
</reference>
<accession>A0A0B5SAM3</accession>
<evidence type="ECO:0000313" key="10">
    <source>
        <dbReference type="Proteomes" id="UP000175706"/>
    </source>
</evidence>
<gene>
    <name evidence="2" type="ORF">B7492_21450</name>
    <name evidence="6" type="ORF">BACWE_18850</name>
    <name evidence="4" type="ORF">BWGOE8_40990</name>
    <name evidence="8" type="ORF">FC701_17560</name>
    <name evidence="7" type="ORF">I6G81_20210</name>
    <name evidence="3" type="ORF">III_01447</name>
    <name evidence="5" type="ORF">S3E15_03424</name>
</gene>
<evidence type="ECO:0000313" key="7">
    <source>
        <dbReference type="EMBL" id="QQA14714.1"/>
    </source>
</evidence>
<dbReference type="Proteomes" id="UP000236165">
    <property type="component" value="Unassembled WGS sequence"/>
</dbReference>
<reference evidence="5 12" key="4">
    <citation type="submission" date="2016-12" db="EMBL/GenBank/DDBJ databases">
        <title>Genome Sequences of Twelve Sporeforming Bacillus Species Isolated from Foods.</title>
        <authorList>
            <person name="De Jong A."/>
            <person name="Holsappel S."/>
            <person name="Kuipers O.P."/>
        </authorList>
    </citation>
    <scope>NUCLEOTIDE SEQUENCE [LARGE SCALE GENOMIC DNA]</scope>
    <source>
        <strain evidence="5 12">S3E15</strain>
    </source>
</reference>
<evidence type="ECO:0000313" key="8">
    <source>
        <dbReference type="EMBL" id="TKI83483.1"/>
    </source>
</evidence>
<dbReference type="EMBL" id="MRWU01000003">
    <property type="protein sequence ID" value="OSX94826.1"/>
    <property type="molecule type" value="Genomic_DNA"/>
</dbReference>
<accession>J8IDV0</accession>
<evidence type="ECO:0000313" key="3">
    <source>
        <dbReference type="EMBL" id="EJR43372.1"/>
    </source>
</evidence>
<feature type="transmembrane region" description="Helical" evidence="1">
    <location>
        <begin position="31"/>
        <end position="61"/>
    </location>
</feature>
<dbReference type="Proteomes" id="UP000194131">
    <property type="component" value="Unassembled WGS sequence"/>
</dbReference>
<reference evidence="7 15" key="7">
    <citation type="submission" date="2020-12" db="EMBL/GenBank/DDBJ databases">
        <title>FDA dAtabase for Regulatory Grade micrObial Sequences (FDA-ARGOS): Supporting development and validation of Infectious Disease Dx tests.</title>
        <authorList>
            <person name="Nelson B."/>
            <person name="Plummer A."/>
            <person name="Tallon L."/>
            <person name="Sadzewicz L."/>
            <person name="Zhao X."/>
            <person name="Boylan J."/>
            <person name="Ott S."/>
            <person name="Bowen H."/>
            <person name="Vavikolanu K."/>
            <person name="Mehta A."/>
            <person name="Aluvathingal J."/>
            <person name="Nadendla S."/>
            <person name="Myers T."/>
            <person name="Yan Y."/>
            <person name="Sichtig H."/>
        </authorList>
    </citation>
    <scope>NUCLEOTIDE SEQUENCE [LARGE SCALE GENOMIC DNA]</scope>
    <source>
        <strain evidence="7 15">FDAARGOS_924</strain>
    </source>
</reference>
<reference evidence="4 10" key="2">
    <citation type="submission" date="2016-05" db="EMBL/GenBank/DDBJ databases">
        <title>Bacillus thuringiensis and Bacillus weihenstephanensis as novel biocontrol agents of wilt causing Verticillium species.</title>
        <authorList>
            <person name="Hollensteiner J."/>
            <person name="Wemheuer F."/>
            <person name="Harting R."/>
            <person name="Kolarzyk A."/>
            <person name="Diaz-Valerio S."/>
            <person name="Poehlein A."/>
            <person name="Brzuszkiewicz E."/>
            <person name="Nesemann K."/>
            <person name="Braus-Stromeyer S."/>
            <person name="Braus G."/>
            <person name="Daniel R."/>
            <person name="Liesegang H."/>
        </authorList>
    </citation>
    <scope>NUCLEOTIDE SEQUENCE [LARGE SCALE GENOMIC DNA]</scope>
    <source>
        <strain evidence="4 10">GOE8</strain>
    </source>
</reference>
<dbReference type="PATRIC" id="fig|86662.25.peg.4208"/>
<dbReference type="EMBL" id="CP065877">
    <property type="protein sequence ID" value="QQA14714.1"/>
    <property type="molecule type" value="Genomic_DNA"/>
</dbReference>
<dbReference type="EMBL" id="SZOD01000420">
    <property type="protein sequence ID" value="TKI83483.1"/>
    <property type="molecule type" value="Genomic_DNA"/>
</dbReference>
<evidence type="ECO:0000313" key="12">
    <source>
        <dbReference type="Proteomes" id="UP000194131"/>
    </source>
</evidence>
<evidence type="ECO:0000313" key="11">
    <source>
        <dbReference type="Proteomes" id="UP000192932"/>
    </source>
</evidence>
<dbReference type="RefSeq" id="WP_002014891.1">
    <property type="nucleotide sequence ID" value="NZ_CAKJWQ010000011.1"/>
</dbReference>
<dbReference type="EMBL" id="MKZQ01000020">
    <property type="protein sequence ID" value="PJN71535.1"/>
    <property type="molecule type" value="Genomic_DNA"/>
</dbReference>
<evidence type="ECO:0000313" key="4">
    <source>
        <dbReference type="EMBL" id="OFD74322.1"/>
    </source>
</evidence>
<dbReference type="EMBL" id="CP020743">
    <property type="protein sequence ID" value="ARJ23606.1"/>
    <property type="molecule type" value="Genomic_DNA"/>
</dbReference>
<dbReference type="EMBL" id="AHEV01000009">
    <property type="protein sequence ID" value="EJR43372.1"/>
    <property type="molecule type" value="Genomic_DNA"/>
</dbReference>
<dbReference type="KEGG" id="bmyo:BG05_1982"/>
<dbReference type="Proteomes" id="UP000006976">
    <property type="component" value="Unassembled WGS sequence"/>
</dbReference>
<organism evidence="8 14">
    <name type="scientific">Bacillus mycoides</name>
    <dbReference type="NCBI Taxonomy" id="1405"/>
    <lineage>
        <taxon>Bacteria</taxon>
        <taxon>Bacillati</taxon>
        <taxon>Bacillota</taxon>
        <taxon>Bacilli</taxon>
        <taxon>Bacillales</taxon>
        <taxon>Bacillaceae</taxon>
        <taxon>Bacillus</taxon>
        <taxon>Bacillus cereus group</taxon>
    </lineage>
</organism>
<reference evidence="8 14" key="6">
    <citation type="journal article" date="2019" name="Environ. Microbiol.">
        <title>An active ?-lactamase is a part of an orchestrated cell wall stress resistance network of Bacillus subtilis and related rhizosphere species.</title>
        <authorList>
            <person name="Bucher T."/>
            <person name="Keren-Paz A."/>
            <person name="Hausser J."/>
            <person name="Olender T."/>
            <person name="Cytryn E."/>
            <person name="Kolodkin-Gal I."/>
        </authorList>
    </citation>
    <scope>NUCLEOTIDE SEQUENCE [LARGE SCALE GENOMIC DNA]</scope>
    <source>
        <strain evidence="8 14">I186</strain>
    </source>
</reference>
<keyword evidence="15" id="KW-1185">Reference proteome</keyword>
<protein>
    <submittedName>
        <fullName evidence="8">Uncharacterized protein</fullName>
    </submittedName>
</protein>
<dbReference type="Proteomes" id="UP000192932">
    <property type="component" value="Chromosome"/>
</dbReference>
<accession>C2Q091</accession>
<evidence type="ECO:0000313" key="15">
    <source>
        <dbReference type="Proteomes" id="UP000596196"/>
    </source>
</evidence>
<dbReference type="EMBL" id="LXLT01000061">
    <property type="protein sequence ID" value="OFD74322.1"/>
    <property type="molecule type" value="Genomic_DNA"/>
</dbReference>
<keyword evidence="1" id="KW-0812">Transmembrane</keyword>
<keyword evidence="1" id="KW-0472">Membrane</keyword>
<dbReference type="Proteomes" id="UP000175706">
    <property type="component" value="Unassembled WGS sequence"/>
</dbReference>
<accession>A0A084J3K8</accession>
<dbReference type="Proteomes" id="UP000305524">
    <property type="component" value="Unassembled WGS sequence"/>
</dbReference>
<dbReference type="Proteomes" id="UP000596196">
    <property type="component" value="Chromosome"/>
</dbReference>
<sequence length="91" mass="9682">MSLLIALILGVTCGAIPVILGAIMEELEVGVLGFVASCVSALFFGLYGAIPVSILCAFYILRHARAKQLGPNHIAQVIPFPIERCRRASSL</sequence>
<evidence type="ECO:0000313" key="6">
    <source>
        <dbReference type="EMBL" id="PJN71535.1"/>
    </source>
</evidence>
<evidence type="ECO:0000313" key="2">
    <source>
        <dbReference type="EMBL" id="ARJ23606.1"/>
    </source>
</evidence>
<evidence type="ECO:0000313" key="14">
    <source>
        <dbReference type="Proteomes" id="UP000305524"/>
    </source>
</evidence>
<keyword evidence="1" id="KW-1133">Transmembrane helix</keyword>
<evidence type="ECO:0000313" key="9">
    <source>
        <dbReference type="Proteomes" id="UP000006976"/>
    </source>
</evidence>
<reference evidence="6 13" key="3">
    <citation type="submission" date="2016-10" db="EMBL/GenBank/DDBJ databases">
        <title>Genome Sequence of Bacillus weihenstephanensis GM6LP.</title>
        <authorList>
            <person name="Poehlein A."/>
            <person name="Wemheuer F."/>
            <person name="Hollensteiner J."/>
            <person name="Wemheuer B."/>
        </authorList>
    </citation>
    <scope>NUCLEOTIDE SEQUENCE [LARGE SCALE GENOMIC DNA]</scope>
    <source>
        <strain evidence="6 13">GM6LP</strain>
    </source>
</reference>
<evidence type="ECO:0000256" key="1">
    <source>
        <dbReference type="SAM" id="Phobius"/>
    </source>
</evidence>
<evidence type="ECO:0000313" key="13">
    <source>
        <dbReference type="Proteomes" id="UP000236165"/>
    </source>
</evidence>
<evidence type="ECO:0000313" key="5">
    <source>
        <dbReference type="EMBL" id="OSX94826.1"/>
    </source>
</evidence>